<evidence type="ECO:0000259" key="3">
    <source>
        <dbReference type="PROSITE" id="PS51278"/>
    </source>
</evidence>
<evidence type="ECO:0000256" key="2">
    <source>
        <dbReference type="ARBA" id="ARBA00022962"/>
    </source>
</evidence>
<keyword evidence="1 4" id="KW-0808">Transferase</keyword>
<dbReference type="Proteomes" id="UP000229924">
    <property type="component" value="Unassembled WGS sequence"/>
</dbReference>
<dbReference type="EC" id="2.4.2.14" evidence="4"/>
<gene>
    <name evidence="4" type="ORF">COZ63_01090</name>
</gene>
<name>A0A2M7K1S8_9BACT</name>
<keyword evidence="2" id="KW-0315">Glutamine amidotransferase</keyword>
<dbReference type="PANTHER" id="PTHR11907">
    <property type="entry name" value="AMIDOPHOSPHORIBOSYLTRANSFERASE"/>
    <property type="match status" value="1"/>
</dbReference>
<sequence>LRKNKIIAVRDPNGIRPLSLGYRGDQSSPDLYFLASETSAFNVTGAHYIRDIQPGEILTINAQGRRSRRLPAEICPRLCIFELIYLARPDSVFHITRPDGKMVPIGVYQARLNMGVQLAIENSADKELDIVAPVPDSGNPAAIGFSKESKIPFGQAFIRDRYYAERTFINPDQEKRKEGVLQKLFPLADQLYNVRMVMVEDSIVRGTTLGVLARTVKKAGACEVHARIASPQYRYPCYFGIDTPKRDKLIAANMNDDEIAEYISADSIKYLSIEGLIKAIGIPKSCFCCACFDGKYPVEIDEAEKVKFAPKDEPEQNNKAPQSVLF</sequence>
<evidence type="ECO:0000313" key="4">
    <source>
        <dbReference type="EMBL" id="PIX30194.1"/>
    </source>
</evidence>
<dbReference type="CDD" id="cd06223">
    <property type="entry name" value="PRTases_typeI"/>
    <property type="match status" value="1"/>
</dbReference>
<dbReference type="InterPro" id="IPR029057">
    <property type="entry name" value="PRTase-like"/>
</dbReference>
<dbReference type="AlphaFoldDB" id="A0A2M7K1S8"/>
<dbReference type="SUPFAM" id="SSF56235">
    <property type="entry name" value="N-terminal nucleophile aminohydrolases (Ntn hydrolases)"/>
    <property type="match status" value="1"/>
</dbReference>
<reference evidence="5" key="1">
    <citation type="submission" date="2017-09" db="EMBL/GenBank/DDBJ databases">
        <title>Depth-based differentiation of microbial function through sediment-hosted aquifers and enrichment of novel symbionts in the deep terrestrial subsurface.</title>
        <authorList>
            <person name="Probst A.J."/>
            <person name="Ladd B."/>
            <person name="Jarett J.K."/>
            <person name="Geller-Mcgrath D.E."/>
            <person name="Sieber C.M.K."/>
            <person name="Emerson J.B."/>
            <person name="Anantharaman K."/>
            <person name="Thomas B.C."/>
            <person name="Malmstrom R."/>
            <person name="Stieglmeier M."/>
            <person name="Klingl A."/>
            <person name="Woyke T."/>
            <person name="Ryan C.M."/>
            <person name="Banfield J.F."/>
        </authorList>
    </citation>
    <scope>NUCLEOTIDE SEQUENCE [LARGE SCALE GENOMIC DNA]</scope>
</reference>
<dbReference type="InterPro" id="IPR017932">
    <property type="entry name" value="GATase_2_dom"/>
</dbReference>
<feature type="domain" description="Glutamine amidotransferase type-2" evidence="3">
    <location>
        <begin position="1"/>
        <end position="63"/>
    </location>
</feature>
<dbReference type="EMBL" id="PFIK01000019">
    <property type="protein sequence ID" value="PIX30194.1"/>
    <property type="molecule type" value="Genomic_DNA"/>
</dbReference>
<evidence type="ECO:0000313" key="5">
    <source>
        <dbReference type="Proteomes" id="UP000229924"/>
    </source>
</evidence>
<dbReference type="Gene3D" id="3.40.50.2020">
    <property type="match status" value="1"/>
</dbReference>
<dbReference type="PROSITE" id="PS51278">
    <property type="entry name" value="GATASE_TYPE_2"/>
    <property type="match status" value="1"/>
</dbReference>
<accession>A0A2M7K1S8</accession>
<proteinExistence type="predicted"/>
<dbReference type="InterPro" id="IPR000836">
    <property type="entry name" value="PRTase_dom"/>
</dbReference>
<dbReference type="SUPFAM" id="SSF53271">
    <property type="entry name" value="PRTase-like"/>
    <property type="match status" value="1"/>
</dbReference>
<dbReference type="InterPro" id="IPR029055">
    <property type="entry name" value="Ntn_hydrolases_N"/>
</dbReference>
<keyword evidence="4" id="KW-0328">Glycosyltransferase</keyword>
<comment type="caution">
    <text evidence="4">The sequence shown here is derived from an EMBL/GenBank/DDBJ whole genome shotgun (WGS) entry which is preliminary data.</text>
</comment>
<evidence type="ECO:0000256" key="1">
    <source>
        <dbReference type="ARBA" id="ARBA00022679"/>
    </source>
</evidence>
<dbReference type="GO" id="GO:0004044">
    <property type="term" value="F:amidophosphoribosyltransferase activity"/>
    <property type="evidence" value="ECO:0007669"/>
    <property type="project" value="UniProtKB-EC"/>
</dbReference>
<feature type="non-terminal residue" evidence="4">
    <location>
        <position position="1"/>
    </location>
</feature>
<dbReference type="Gene3D" id="3.60.20.10">
    <property type="entry name" value="Glutamine Phosphoribosylpyrophosphate, subunit 1, domain 1"/>
    <property type="match status" value="1"/>
</dbReference>
<organism evidence="4 5">
    <name type="scientific">Candidatus Berkelbacteria bacterium CG_4_8_14_3_um_filter_42_13</name>
    <dbReference type="NCBI Taxonomy" id="1974505"/>
    <lineage>
        <taxon>Bacteria</taxon>
        <taxon>Candidatus Berkelbacteria</taxon>
    </lineage>
</organism>
<protein>
    <submittedName>
        <fullName evidence="4">Amidophosphoribosyltransferase</fullName>
        <ecNumber evidence="4">2.4.2.14</ecNumber>
    </submittedName>
</protein>